<evidence type="ECO:0000313" key="2">
    <source>
        <dbReference type="Proteomes" id="UP001164803"/>
    </source>
</evidence>
<name>A0ABY6Z4G2_9BACL</name>
<dbReference type="Proteomes" id="UP001164803">
    <property type="component" value="Chromosome"/>
</dbReference>
<proteinExistence type="predicted"/>
<sequence length="168" mass="19308">MSDPQSSDNVRNFTISTEIFDNPDLDIYTQMTCIVLSSYSTEQAPPSLEQISRKGRMDKTKATRALQQLVELKILSHRVFRGIIGDFSDDRLSWAAKGLLLFCKENPHATLDQFSELSSQSHDDQNSLRRALYELKRYGYLEEFPQVNQIFQESNQGTPSRELQPNRS</sequence>
<dbReference type="EMBL" id="CP104064">
    <property type="protein sequence ID" value="WAH37778.1"/>
    <property type="molecule type" value="Genomic_DNA"/>
</dbReference>
<accession>A0ABY6Z4G2</accession>
<reference evidence="1" key="1">
    <citation type="submission" date="2022-08" db="EMBL/GenBank/DDBJ databases">
        <title>Alicyclobacillus dauci DSM2870, complete genome.</title>
        <authorList>
            <person name="Wang Q."/>
            <person name="Cai R."/>
            <person name="Wang Z."/>
        </authorList>
    </citation>
    <scope>NUCLEOTIDE SEQUENCE</scope>
    <source>
        <strain evidence="1">DSM 28700</strain>
    </source>
</reference>
<evidence type="ECO:0008006" key="3">
    <source>
        <dbReference type="Google" id="ProtNLM"/>
    </source>
</evidence>
<gene>
    <name evidence="1" type="ORF">NZD86_04545</name>
</gene>
<organism evidence="1 2">
    <name type="scientific">Alicyclobacillus dauci</name>
    <dbReference type="NCBI Taxonomy" id="1475485"/>
    <lineage>
        <taxon>Bacteria</taxon>
        <taxon>Bacillati</taxon>
        <taxon>Bacillota</taxon>
        <taxon>Bacilli</taxon>
        <taxon>Bacillales</taxon>
        <taxon>Alicyclobacillaceae</taxon>
        <taxon>Alicyclobacillus</taxon>
    </lineage>
</organism>
<dbReference type="RefSeq" id="WP_268045302.1">
    <property type="nucleotide sequence ID" value="NZ_CP104064.1"/>
</dbReference>
<evidence type="ECO:0000313" key="1">
    <source>
        <dbReference type="EMBL" id="WAH37778.1"/>
    </source>
</evidence>
<keyword evidence="2" id="KW-1185">Reference proteome</keyword>
<protein>
    <recommendedName>
        <fullName evidence="3">Helix-turn-helix domain-containing protein</fullName>
    </recommendedName>
</protein>